<dbReference type="GO" id="GO:0034432">
    <property type="term" value="F:bis(5'-adenosyl)-pentaphosphatase activity"/>
    <property type="evidence" value="ECO:0007669"/>
    <property type="project" value="TreeGrafter"/>
</dbReference>
<dbReference type="InterPro" id="IPR047198">
    <property type="entry name" value="DDP-like_NUDIX"/>
</dbReference>
<dbReference type="GO" id="GO:0071543">
    <property type="term" value="P:diphosphoinositol polyphosphate metabolic process"/>
    <property type="evidence" value="ECO:0007669"/>
    <property type="project" value="TreeGrafter"/>
</dbReference>
<evidence type="ECO:0000256" key="5">
    <source>
        <dbReference type="RuleBase" id="RU003476"/>
    </source>
</evidence>
<dbReference type="PRINTS" id="PR00502">
    <property type="entry name" value="NUDIXFAMILY"/>
</dbReference>
<dbReference type="CDD" id="cd04666">
    <property type="entry name" value="NUDIX_DIPP2_like_Nudt4"/>
    <property type="match status" value="1"/>
</dbReference>
<protein>
    <submittedName>
        <fullName evidence="7">ADP-ribose pyrophosphatase YjhB (NUDIX family)</fullName>
    </submittedName>
</protein>
<dbReference type="GO" id="GO:0008486">
    <property type="term" value="F:diphosphoinositol-polyphosphate diphosphatase activity"/>
    <property type="evidence" value="ECO:0007669"/>
    <property type="project" value="TreeGrafter"/>
</dbReference>
<dbReference type="PANTHER" id="PTHR12629:SF0">
    <property type="entry name" value="DIPHOSPHOINOSITOL-POLYPHOSPHATE DIPHOSPHATASE"/>
    <property type="match status" value="1"/>
</dbReference>
<name>A0A561QB80_9HYPH</name>
<evidence type="ECO:0000313" key="7">
    <source>
        <dbReference type="EMBL" id="TWF47610.1"/>
    </source>
</evidence>
<dbReference type="GO" id="GO:1901909">
    <property type="term" value="P:diadenosine hexaphosphate catabolic process"/>
    <property type="evidence" value="ECO:0007669"/>
    <property type="project" value="TreeGrafter"/>
</dbReference>
<evidence type="ECO:0000256" key="2">
    <source>
        <dbReference type="ARBA" id="ARBA00022723"/>
    </source>
</evidence>
<dbReference type="GO" id="GO:0034431">
    <property type="term" value="F:bis(5'-adenosyl)-hexaphosphatase activity"/>
    <property type="evidence" value="ECO:0007669"/>
    <property type="project" value="TreeGrafter"/>
</dbReference>
<evidence type="ECO:0000256" key="4">
    <source>
        <dbReference type="ARBA" id="ARBA00022842"/>
    </source>
</evidence>
<dbReference type="SUPFAM" id="SSF55811">
    <property type="entry name" value="Nudix"/>
    <property type="match status" value="1"/>
</dbReference>
<keyword evidence="4" id="KW-0460">Magnesium</keyword>
<dbReference type="Pfam" id="PF00293">
    <property type="entry name" value="NUDIX"/>
    <property type="match status" value="1"/>
</dbReference>
<keyword evidence="3 5" id="KW-0378">Hydrolase</keyword>
<dbReference type="GO" id="GO:1901911">
    <property type="term" value="P:adenosine 5'-(hexahydrogen pentaphosphate) catabolic process"/>
    <property type="evidence" value="ECO:0007669"/>
    <property type="project" value="TreeGrafter"/>
</dbReference>
<dbReference type="GO" id="GO:0046872">
    <property type="term" value="F:metal ion binding"/>
    <property type="evidence" value="ECO:0007669"/>
    <property type="project" value="UniProtKB-KW"/>
</dbReference>
<gene>
    <name evidence="7" type="ORF">FHW37_111113</name>
</gene>
<dbReference type="PANTHER" id="PTHR12629">
    <property type="entry name" value="DIPHOSPHOINOSITOL POLYPHOSPHATE PHOSPHOHYDROLASE"/>
    <property type="match status" value="1"/>
</dbReference>
<evidence type="ECO:0000259" key="6">
    <source>
        <dbReference type="PROSITE" id="PS51462"/>
    </source>
</evidence>
<organism evidence="7 8">
    <name type="scientific">Neorhizobium alkalisoli</name>
    <dbReference type="NCBI Taxonomy" id="528178"/>
    <lineage>
        <taxon>Bacteria</taxon>
        <taxon>Pseudomonadati</taxon>
        <taxon>Pseudomonadota</taxon>
        <taxon>Alphaproteobacteria</taxon>
        <taxon>Hyphomicrobiales</taxon>
        <taxon>Rhizobiaceae</taxon>
        <taxon>Rhizobium/Agrobacterium group</taxon>
        <taxon>Neorhizobium</taxon>
    </lineage>
</organism>
<comment type="caution">
    <text evidence="7">The sequence shown here is derived from an EMBL/GenBank/DDBJ whole genome shotgun (WGS) entry which is preliminary data.</text>
</comment>
<evidence type="ECO:0000256" key="3">
    <source>
        <dbReference type="ARBA" id="ARBA00022801"/>
    </source>
</evidence>
<reference evidence="7 8" key="1">
    <citation type="submission" date="2019-06" db="EMBL/GenBank/DDBJ databases">
        <title>Sorghum-associated microbial communities from plants grown in Nebraska, USA.</title>
        <authorList>
            <person name="Schachtman D."/>
        </authorList>
    </citation>
    <scope>NUCLEOTIDE SEQUENCE [LARGE SCALE GENOMIC DNA]</scope>
    <source>
        <strain evidence="7 8">1225</strain>
    </source>
</reference>
<evidence type="ECO:0000256" key="1">
    <source>
        <dbReference type="ARBA" id="ARBA00001946"/>
    </source>
</evidence>
<keyword evidence="2" id="KW-0479">Metal-binding</keyword>
<evidence type="ECO:0000313" key="8">
    <source>
        <dbReference type="Proteomes" id="UP000320653"/>
    </source>
</evidence>
<feature type="domain" description="Nudix hydrolase" evidence="6">
    <location>
        <begin position="33"/>
        <end position="163"/>
    </location>
</feature>
<dbReference type="PROSITE" id="PS51462">
    <property type="entry name" value="NUDIX"/>
    <property type="match status" value="1"/>
</dbReference>
<dbReference type="InterPro" id="IPR000086">
    <property type="entry name" value="NUDIX_hydrolase_dom"/>
</dbReference>
<dbReference type="EMBL" id="VIWP01000011">
    <property type="protein sequence ID" value="TWF47610.1"/>
    <property type="molecule type" value="Genomic_DNA"/>
</dbReference>
<dbReference type="GO" id="GO:0000298">
    <property type="term" value="F:endopolyphosphatase activity"/>
    <property type="evidence" value="ECO:0007669"/>
    <property type="project" value="TreeGrafter"/>
</dbReference>
<comment type="similarity">
    <text evidence="5">Belongs to the Nudix hydrolase family.</text>
</comment>
<dbReference type="Gene3D" id="3.90.79.10">
    <property type="entry name" value="Nucleoside Triphosphate Pyrophosphohydrolase"/>
    <property type="match status" value="1"/>
</dbReference>
<dbReference type="InterPro" id="IPR020084">
    <property type="entry name" value="NUDIX_hydrolase_CS"/>
</dbReference>
<dbReference type="PROSITE" id="PS00893">
    <property type="entry name" value="NUDIX_BOX"/>
    <property type="match status" value="1"/>
</dbReference>
<dbReference type="GO" id="GO:0005737">
    <property type="term" value="C:cytoplasm"/>
    <property type="evidence" value="ECO:0007669"/>
    <property type="project" value="TreeGrafter"/>
</dbReference>
<accession>A0A561QB80</accession>
<keyword evidence="8" id="KW-1185">Reference proteome</keyword>
<dbReference type="InterPro" id="IPR020476">
    <property type="entry name" value="Nudix_hydrolase"/>
</dbReference>
<proteinExistence type="inferred from homology"/>
<comment type="cofactor">
    <cofactor evidence="1">
        <name>Mg(2+)</name>
        <dbReference type="ChEBI" id="CHEBI:18420"/>
    </cofactor>
</comment>
<dbReference type="GO" id="GO:1901907">
    <property type="term" value="P:diadenosine pentaphosphate catabolic process"/>
    <property type="evidence" value="ECO:0007669"/>
    <property type="project" value="TreeGrafter"/>
</dbReference>
<sequence>MAMTVATRPEVIDMDRKMRRNIKGRDLQPGGAPVIDQAGALCLRLSATGERQVLLVGSRRNGRWGLPKGHIDPGETSHSAAAREAFEEAGIRGEISDAILGSFLYSKDSSANRYRVIVHLVTVKSIEDAYPEHGLRPRAWFTVAEAAEAAGHEGLRDFLRGLPGEIRGM</sequence>
<dbReference type="AlphaFoldDB" id="A0A561QB80"/>
<dbReference type="Proteomes" id="UP000320653">
    <property type="component" value="Unassembled WGS sequence"/>
</dbReference>
<dbReference type="InterPro" id="IPR015797">
    <property type="entry name" value="NUDIX_hydrolase-like_dom_sf"/>
</dbReference>